<organism evidence="1 2">
    <name type="scientific">Trichoderma cornu-damae</name>
    <dbReference type="NCBI Taxonomy" id="654480"/>
    <lineage>
        <taxon>Eukaryota</taxon>
        <taxon>Fungi</taxon>
        <taxon>Dikarya</taxon>
        <taxon>Ascomycota</taxon>
        <taxon>Pezizomycotina</taxon>
        <taxon>Sordariomycetes</taxon>
        <taxon>Hypocreomycetidae</taxon>
        <taxon>Hypocreales</taxon>
        <taxon>Hypocreaceae</taxon>
        <taxon>Trichoderma</taxon>
    </lineage>
</organism>
<proteinExistence type="predicted"/>
<name>A0A9P8TWL7_9HYPO</name>
<reference evidence="1" key="1">
    <citation type="submission" date="2021-08" db="EMBL/GenBank/DDBJ databases">
        <title>Chromosome-Level Trichoderma cornu-damae using Hi-C Data.</title>
        <authorList>
            <person name="Kim C.S."/>
        </authorList>
    </citation>
    <scope>NUCLEOTIDE SEQUENCE</scope>
    <source>
        <strain evidence="1">KA19-0412C</strain>
    </source>
</reference>
<protein>
    <submittedName>
        <fullName evidence="1">Uncharacterized protein</fullName>
    </submittedName>
</protein>
<gene>
    <name evidence="1" type="ORF">Trco_000736</name>
</gene>
<dbReference type="Proteomes" id="UP000827724">
    <property type="component" value="Unassembled WGS sequence"/>
</dbReference>
<dbReference type="EMBL" id="JAIWOZ010000001">
    <property type="protein sequence ID" value="KAH6610716.1"/>
    <property type="molecule type" value="Genomic_DNA"/>
</dbReference>
<keyword evidence="2" id="KW-1185">Reference proteome</keyword>
<sequence length="64" mass="7109">MSRPLVKSQIPPTLPLLAMLAPVTRCTAFWPLVPILFWDRITPSTSLLVFSLAHQHNTGARQAT</sequence>
<evidence type="ECO:0000313" key="1">
    <source>
        <dbReference type="EMBL" id="KAH6610716.1"/>
    </source>
</evidence>
<comment type="caution">
    <text evidence="1">The sequence shown here is derived from an EMBL/GenBank/DDBJ whole genome shotgun (WGS) entry which is preliminary data.</text>
</comment>
<evidence type="ECO:0000313" key="2">
    <source>
        <dbReference type="Proteomes" id="UP000827724"/>
    </source>
</evidence>
<dbReference type="AlphaFoldDB" id="A0A9P8TWL7"/>
<accession>A0A9P8TWL7</accession>